<reference evidence="1" key="1">
    <citation type="submission" date="2020-05" db="EMBL/GenBank/DDBJ databases">
        <authorList>
            <person name="Chiriac C."/>
            <person name="Salcher M."/>
            <person name="Ghai R."/>
            <person name="Kavagutti S V."/>
        </authorList>
    </citation>
    <scope>NUCLEOTIDE SEQUENCE</scope>
</reference>
<gene>
    <name evidence="1" type="ORF">UFOPK1395_00095</name>
</gene>
<evidence type="ECO:0000313" key="1">
    <source>
        <dbReference type="EMBL" id="CAB4529728.1"/>
    </source>
</evidence>
<dbReference type="EMBL" id="CAEZSB010000004">
    <property type="protein sequence ID" value="CAB4529728.1"/>
    <property type="molecule type" value="Genomic_DNA"/>
</dbReference>
<organism evidence="1">
    <name type="scientific">freshwater metagenome</name>
    <dbReference type="NCBI Taxonomy" id="449393"/>
    <lineage>
        <taxon>unclassified sequences</taxon>
        <taxon>metagenomes</taxon>
        <taxon>ecological metagenomes</taxon>
    </lineage>
</organism>
<name>A0A6J6ATT1_9ZZZZ</name>
<dbReference type="InterPro" id="IPR045596">
    <property type="entry name" value="DUF6459"/>
</dbReference>
<accession>A0A6J6ATT1</accession>
<sequence>MTTEISYSQEPTFSTIDLSPISSDPDEDWQHLVLEMFRPELPLPVKEKPRLYLVPSTFGEEYDADFAPEPTSAADLPDIHELTFQFIHNVVEIWAGRRSASQVQGMCHHLVYADLQRKAGQQKLVGRIRKIKVTEPLDGIIESTVTVRYDDRLRVVAIRFEGLDGRWLCTALTLI</sequence>
<dbReference type="Pfam" id="PF20060">
    <property type="entry name" value="DUF6459"/>
    <property type="match status" value="1"/>
</dbReference>
<proteinExistence type="predicted"/>
<protein>
    <submittedName>
        <fullName evidence="1">Unannotated protein</fullName>
    </submittedName>
</protein>
<dbReference type="AlphaFoldDB" id="A0A6J6ATT1"/>